<protein>
    <submittedName>
        <fullName evidence="1">Uncharacterized protein</fullName>
    </submittedName>
</protein>
<accession>A0A8J2JJ37</accession>
<comment type="caution">
    <text evidence="1">The sequence shown here is derived from an EMBL/GenBank/DDBJ whole genome shotgun (WGS) entry which is preliminary data.</text>
</comment>
<dbReference type="EMBL" id="CAJSTJ010000195">
    <property type="protein sequence ID" value="CAG7566084.1"/>
    <property type="molecule type" value="Genomic_DNA"/>
</dbReference>
<evidence type="ECO:0000313" key="1">
    <source>
        <dbReference type="EMBL" id="CAG7566084.1"/>
    </source>
</evidence>
<gene>
    <name evidence="1" type="ORF">FEQUK3_LOCUS11789</name>
</gene>
<proteinExistence type="predicted"/>
<sequence length="264" mass="29364">MNASTLSQSSQDPERMGILSQIFGYILEPLLHAAPYPYIALHPVLTAARHVQYFETSTSPNGDTRGIMSRSADTSLLSVIYPRKGVLSWLVWSFSQILAQRYLTKSLSMHITECVTAIVFAPLHVLWLHSALSDAPIPMKASTRYIRSVTAIQWLRFIVTVLASVVVEESIEFMLEQSFQMFIGYKDFMAALDTDQARYLSTVLAAFYFLSKAVKLFLWVPATVAAVQAVPKLDAEGPVIDASTRVVDTTFHINVIRGGLEDSI</sequence>
<evidence type="ECO:0000313" key="2">
    <source>
        <dbReference type="Proteomes" id="UP000693738"/>
    </source>
</evidence>
<organism evidence="1 2">
    <name type="scientific">Fusarium equiseti</name>
    <name type="common">Fusarium scirpi</name>
    <dbReference type="NCBI Taxonomy" id="61235"/>
    <lineage>
        <taxon>Eukaryota</taxon>
        <taxon>Fungi</taxon>
        <taxon>Dikarya</taxon>
        <taxon>Ascomycota</taxon>
        <taxon>Pezizomycotina</taxon>
        <taxon>Sordariomycetes</taxon>
        <taxon>Hypocreomycetidae</taxon>
        <taxon>Hypocreales</taxon>
        <taxon>Nectriaceae</taxon>
        <taxon>Fusarium</taxon>
        <taxon>Fusarium incarnatum-equiseti species complex</taxon>
    </lineage>
</organism>
<name>A0A8J2JJ37_FUSEQ</name>
<dbReference type="Proteomes" id="UP000693738">
    <property type="component" value="Unassembled WGS sequence"/>
</dbReference>
<reference evidence="1" key="1">
    <citation type="submission" date="2021-05" db="EMBL/GenBank/DDBJ databases">
        <authorList>
            <person name="Khan N."/>
        </authorList>
    </citation>
    <scope>NUCLEOTIDE SEQUENCE</scope>
</reference>
<dbReference type="AlphaFoldDB" id="A0A8J2JJ37"/>